<organism evidence="3 4">
    <name type="scientific">Mojavia pulchra JT2-VF2</name>
    <dbReference type="NCBI Taxonomy" id="287848"/>
    <lineage>
        <taxon>Bacteria</taxon>
        <taxon>Bacillati</taxon>
        <taxon>Cyanobacteriota</taxon>
        <taxon>Cyanophyceae</taxon>
        <taxon>Nostocales</taxon>
        <taxon>Nostocaceae</taxon>
    </lineage>
</organism>
<dbReference type="Proteomes" id="UP000715781">
    <property type="component" value="Unassembled WGS sequence"/>
</dbReference>
<dbReference type="GO" id="GO:0016829">
    <property type="term" value="F:lyase activity"/>
    <property type="evidence" value="ECO:0007669"/>
    <property type="project" value="UniProtKB-KW"/>
</dbReference>
<evidence type="ECO:0000313" key="4">
    <source>
        <dbReference type="Proteomes" id="UP000715781"/>
    </source>
</evidence>
<keyword evidence="1" id="KW-0812">Transmembrane</keyword>
<evidence type="ECO:0000256" key="1">
    <source>
        <dbReference type="SAM" id="Phobius"/>
    </source>
</evidence>
<feature type="signal peptide" evidence="2">
    <location>
        <begin position="1"/>
        <end position="24"/>
    </location>
</feature>
<keyword evidence="2" id="KW-0732">Signal</keyword>
<dbReference type="Pfam" id="PF06206">
    <property type="entry name" value="CpeT"/>
    <property type="match status" value="1"/>
</dbReference>
<dbReference type="InterPro" id="IPR013424">
    <property type="entry name" value="Ice-binding_C"/>
</dbReference>
<proteinExistence type="predicted"/>
<reference evidence="3" key="2">
    <citation type="journal article" date="2022" name="Microbiol. Resour. Announc.">
        <title>Metagenome Sequencing to Explore Phylogenomics of Terrestrial Cyanobacteria.</title>
        <authorList>
            <person name="Ward R.D."/>
            <person name="Stajich J.E."/>
            <person name="Johansen J.R."/>
            <person name="Huntemann M."/>
            <person name="Clum A."/>
            <person name="Foster B."/>
            <person name="Foster B."/>
            <person name="Roux S."/>
            <person name="Palaniappan K."/>
            <person name="Varghese N."/>
            <person name="Mukherjee S."/>
            <person name="Reddy T.B.K."/>
            <person name="Daum C."/>
            <person name="Copeland A."/>
            <person name="Chen I.A."/>
            <person name="Ivanova N.N."/>
            <person name="Kyrpides N.C."/>
            <person name="Shapiro N."/>
            <person name="Eloe-Fadrosh E.A."/>
            <person name="Pietrasiak N."/>
        </authorList>
    </citation>
    <scope>NUCLEOTIDE SEQUENCE</scope>
    <source>
        <strain evidence="3">JT2-VF2</strain>
    </source>
</reference>
<dbReference type="InterPro" id="IPR010404">
    <property type="entry name" value="CpcT/CpeT"/>
</dbReference>
<dbReference type="Gene3D" id="2.40.128.590">
    <property type="entry name" value="CpcT/CpeT domain"/>
    <property type="match status" value="1"/>
</dbReference>
<reference evidence="3" key="1">
    <citation type="submission" date="2021-05" db="EMBL/GenBank/DDBJ databases">
        <authorList>
            <person name="Pietrasiak N."/>
            <person name="Ward R."/>
            <person name="Stajich J.E."/>
            <person name="Kurbessoian T."/>
        </authorList>
    </citation>
    <scope>NUCLEOTIDE SEQUENCE</scope>
    <source>
        <strain evidence="3">JT2-VF2</strain>
    </source>
</reference>
<gene>
    <name evidence="3" type="ORF">KME32_00370</name>
</gene>
<comment type="caution">
    <text evidence="3">The sequence shown here is derived from an EMBL/GenBank/DDBJ whole genome shotgun (WGS) entry which is preliminary data.</text>
</comment>
<evidence type="ECO:0000256" key="2">
    <source>
        <dbReference type="SAM" id="SignalP"/>
    </source>
</evidence>
<dbReference type="AlphaFoldDB" id="A0A951UDX5"/>
<dbReference type="NCBIfam" id="TIGR02595">
    <property type="entry name" value="PEP_CTERM"/>
    <property type="match status" value="1"/>
</dbReference>
<accession>A0A951UDX5</accession>
<keyword evidence="3" id="KW-0456">Lyase</keyword>
<dbReference type="InterPro" id="IPR038672">
    <property type="entry name" value="CpcT/CpeT_sf"/>
</dbReference>
<sequence>MNQLKAYTLAFLLTGFVFTQPSRAAELPSLSAQIKEVVQWFTGKFDNVNQVATNPSVPLITMTNCQVQLDGNSGTGETQNVYLEQQSPVFNRVRFYSFGLGSGAIDLGIRSFINSSSLSGLCDRPVSQRIISQNNLAAAVCSLDLIYEQNRYVGNNAPTGCPTSTGGKVVSSVSIQANSINSLDQIFSSSGQLLVNTPIEFRRIPTVPESSPLAGLVIAGAGLAFLRRRKQARVLMIKSVNSRQS</sequence>
<dbReference type="EMBL" id="JAHHHN010000001">
    <property type="protein sequence ID" value="MBW4559608.1"/>
    <property type="molecule type" value="Genomic_DNA"/>
</dbReference>
<feature type="chain" id="PRO_5036867135" evidence="2">
    <location>
        <begin position="25"/>
        <end position="245"/>
    </location>
</feature>
<keyword evidence="1" id="KW-0472">Membrane</keyword>
<keyword evidence="1" id="KW-1133">Transmembrane helix</keyword>
<protein>
    <submittedName>
        <fullName evidence="3">Chromophore lyase CpcT/CpeT</fullName>
    </submittedName>
</protein>
<evidence type="ECO:0000313" key="3">
    <source>
        <dbReference type="EMBL" id="MBW4559608.1"/>
    </source>
</evidence>
<name>A0A951UDX5_9NOST</name>
<dbReference type="CDD" id="cd16338">
    <property type="entry name" value="CpcT"/>
    <property type="match status" value="1"/>
</dbReference>
<feature type="transmembrane region" description="Helical" evidence="1">
    <location>
        <begin position="210"/>
        <end position="226"/>
    </location>
</feature>